<keyword evidence="9 12" id="KW-1133">Transmembrane helix</keyword>
<feature type="transmembrane region" description="Helical" evidence="12">
    <location>
        <begin position="163"/>
        <end position="185"/>
    </location>
</feature>
<keyword evidence="8" id="KW-0862">Zinc</keyword>
<feature type="transmembrane region" description="Helical" evidence="12">
    <location>
        <begin position="125"/>
        <end position="151"/>
    </location>
</feature>
<evidence type="ECO:0000256" key="7">
    <source>
        <dbReference type="ARBA" id="ARBA00022801"/>
    </source>
</evidence>
<evidence type="ECO:0000256" key="11">
    <source>
        <dbReference type="ARBA" id="ARBA00023136"/>
    </source>
</evidence>
<evidence type="ECO:0000313" key="14">
    <source>
        <dbReference type="EMBL" id="MBA6117984.1"/>
    </source>
</evidence>
<evidence type="ECO:0000256" key="5">
    <source>
        <dbReference type="ARBA" id="ARBA00022692"/>
    </source>
</evidence>
<protein>
    <submittedName>
        <fullName evidence="14">M48 family metalloprotease</fullName>
    </submittedName>
</protein>
<evidence type="ECO:0000256" key="3">
    <source>
        <dbReference type="ARBA" id="ARBA00022475"/>
    </source>
</evidence>
<feature type="domain" description="Peptidase M48" evidence="13">
    <location>
        <begin position="255"/>
        <end position="434"/>
    </location>
</feature>
<feature type="transmembrane region" description="Helical" evidence="12">
    <location>
        <begin position="86"/>
        <end position="105"/>
    </location>
</feature>
<evidence type="ECO:0000256" key="1">
    <source>
        <dbReference type="ARBA" id="ARBA00001947"/>
    </source>
</evidence>
<dbReference type="Pfam" id="PF01435">
    <property type="entry name" value="Peptidase_M48"/>
    <property type="match status" value="1"/>
</dbReference>
<keyword evidence="11 12" id="KW-0472">Membrane</keyword>
<name>A0A7W2QKV6_PSEPU</name>
<organism evidence="14 15">
    <name type="scientific">Pseudomonas putida</name>
    <name type="common">Arthrobacter siderocapsulatus</name>
    <dbReference type="NCBI Taxonomy" id="303"/>
    <lineage>
        <taxon>Bacteria</taxon>
        <taxon>Pseudomonadati</taxon>
        <taxon>Pseudomonadota</taxon>
        <taxon>Gammaproteobacteria</taxon>
        <taxon>Pseudomonadales</taxon>
        <taxon>Pseudomonadaceae</taxon>
        <taxon>Pseudomonas</taxon>
    </lineage>
</organism>
<dbReference type="InterPro" id="IPR050083">
    <property type="entry name" value="HtpX_protease"/>
</dbReference>
<dbReference type="EMBL" id="JACGDG010000018">
    <property type="protein sequence ID" value="MBA6117984.1"/>
    <property type="molecule type" value="Genomic_DNA"/>
</dbReference>
<evidence type="ECO:0000256" key="12">
    <source>
        <dbReference type="SAM" id="Phobius"/>
    </source>
</evidence>
<dbReference type="InterPro" id="IPR001915">
    <property type="entry name" value="Peptidase_M48"/>
</dbReference>
<accession>A0A7W2QKV6</accession>
<keyword evidence="3" id="KW-1003">Cell membrane</keyword>
<comment type="subcellular location">
    <subcellularLocation>
        <location evidence="2">Cell membrane</location>
        <topology evidence="2">Multi-pass membrane protein</topology>
    </subcellularLocation>
</comment>
<evidence type="ECO:0000313" key="15">
    <source>
        <dbReference type="Proteomes" id="UP000553948"/>
    </source>
</evidence>
<keyword evidence="7" id="KW-0378">Hydrolase</keyword>
<comment type="cofactor">
    <cofactor evidence="1">
        <name>Zn(2+)</name>
        <dbReference type="ChEBI" id="CHEBI:29105"/>
    </cofactor>
</comment>
<evidence type="ECO:0000256" key="9">
    <source>
        <dbReference type="ARBA" id="ARBA00022989"/>
    </source>
</evidence>
<keyword evidence="10 14" id="KW-0482">Metalloprotease</keyword>
<dbReference type="PANTHER" id="PTHR43221:SF1">
    <property type="entry name" value="PROTEASE HTPX"/>
    <property type="match status" value="1"/>
</dbReference>
<evidence type="ECO:0000256" key="6">
    <source>
        <dbReference type="ARBA" id="ARBA00022723"/>
    </source>
</evidence>
<dbReference type="PANTHER" id="PTHR43221">
    <property type="entry name" value="PROTEASE HTPX"/>
    <property type="match status" value="1"/>
</dbReference>
<dbReference type="GO" id="GO:0004222">
    <property type="term" value="F:metalloendopeptidase activity"/>
    <property type="evidence" value="ECO:0007669"/>
    <property type="project" value="InterPro"/>
</dbReference>
<keyword evidence="5 12" id="KW-0812">Transmembrane</keyword>
<evidence type="ECO:0000256" key="4">
    <source>
        <dbReference type="ARBA" id="ARBA00022670"/>
    </source>
</evidence>
<dbReference type="Gene3D" id="3.30.2010.10">
    <property type="entry name" value="Metalloproteases ('zincins'), catalytic domain"/>
    <property type="match status" value="1"/>
</dbReference>
<evidence type="ECO:0000256" key="8">
    <source>
        <dbReference type="ARBA" id="ARBA00022833"/>
    </source>
</evidence>
<dbReference type="GO" id="GO:0006508">
    <property type="term" value="P:proteolysis"/>
    <property type="evidence" value="ECO:0007669"/>
    <property type="project" value="UniProtKB-KW"/>
</dbReference>
<evidence type="ECO:0000259" key="13">
    <source>
        <dbReference type="Pfam" id="PF01435"/>
    </source>
</evidence>
<dbReference type="Proteomes" id="UP000553948">
    <property type="component" value="Unassembled WGS sequence"/>
</dbReference>
<dbReference type="GO" id="GO:0046872">
    <property type="term" value="F:metal ion binding"/>
    <property type="evidence" value="ECO:0007669"/>
    <property type="project" value="UniProtKB-KW"/>
</dbReference>
<dbReference type="GO" id="GO:0005886">
    <property type="term" value="C:plasma membrane"/>
    <property type="evidence" value="ECO:0007669"/>
    <property type="project" value="UniProtKB-SubCell"/>
</dbReference>
<gene>
    <name evidence="14" type="ORF">H4C47_19895</name>
</gene>
<comment type="caution">
    <text evidence="14">The sequence shown here is derived from an EMBL/GenBank/DDBJ whole genome shotgun (WGS) entry which is preliminary data.</text>
</comment>
<dbReference type="CDD" id="cd07328">
    <property type="entry name" value="M48_Ste24p_like"/>
    <property type="match status" value="1"/>
</dbReference>
<sequence>MLLLPLVLMGWSSIQSWRADSTLEEAHVMRQWLASPSDELRQQLPQQWRTTPLISNDSLRGYLQREVARADADQGWVHTRQVLAFLGYWLAVAAVLAGAATWLKLRLDAWRALRSRDFLYDRLVLSWRALGQWLVIYTGLIVGALAMTLLYEVSWGWSNRHNSGMMILLVVVPLLVTLYLGVLLIGRLRRQWQDMETPESGFLGRSISRASAPALWEWIEQLAAATSAPVPDHLVIGVDQSFFVTSVQVALQPSGQLLTGRTMYLPLTFLSTMSQEETASIIGHELGHFSSRDTERGSEAGARFSLMYMHFLNISAVDETPSWIERPAIWMTWRFLHHFQIAVHHWSRAQELVADRVGAQIAGERLFCQALLRVIALDAEVNKLLGQRIHPNLIQALAEHLRQAPLILNEAVMGHAIAHPFDTHPPTAVRLQQLGVVLDDQLLAQATRAPTAHDRQWFSQLTHNPQSAVDATENGVPV</sequence>
<proteinExistence type="predicted"/>
<dbReference type="AlphaFoldDB" id="A0A7W2QKV6"/>
<reference evidence="14 15" key="1">
    <citation type="submission" date="2020-07" db="EMBL/GenBank/DDBJ databases">
        <title>Diversity of carbapenemase encoding genes among Pseudomonas putida group clinical isolates in a tertiary Brazilian hospital.</title>
        <authorList>
            <person name="Alberto-Lei F."/>
            <person name="Nodari C.S."/>
            <person name="Streling A.P."/>
            <person name="Paulino J.T."/>
            <person name="Bessa-Neto F.O."/>
            <person name="Cayo R."/>
            <person name="Gales A.C."/>
        </authorList>
    </citation>
    <scope>NUCLEOTIDE SEQUENCE [LARGE SCALE GENOMIC DNA]</scope>
    <source>
        <strain evidence="14 15">12464</strain>
    </source>
</reference>
<evidence type="ECO:0000256" key="2">
    <source>
        <dbReference type="ARBA" id="ARBA00004651"/>
    </source>
</evidence>
<keyword evidence="6" id="KW-0479">Metal-binding</keyword>
<keyword evidence="4 14" id="KW-0645">Protease</keyword>
<evidence type="ECO:0000256" key="10">
    <source>
        <dbReference type="ARBA" id="ARBA00023049"/>
    </source>
</evidence>